<evidence type="ECO:0000256" key="3">
    <source>
        <dbReference type="ARBA" id="ARBA00023125"/>
    </source>
</evidence>
<evidence type="ECO:0000256" key="2">
    <source>
        <dbReference type="ARBA" id="ARBA00023015"/>
    </source>
</evidence>
<keyword evidence="9" id="KW-1185">Reference proteome</keyword>
<dbReference type="EMBL" id="CP118382">
    <property type="protein sequence ID" value="WFD45278.1"/>
    <property type="molecule type" value="Genomic_DNA"/>
</dbReference>
<protein>
    <submittedName>
        <fullName evidence="8">Transcription factor of the MADS box</fullName>
    </submittedName>
</protein>
<dbReference type="PROSITE" id="PS00350">
    <property type="entry name" value="MADS_BOX_1"/>
    <property type="match status" value="1"/>
</dbReference>
<dbReference type="AlphaFoldDB" id="A0AAF0FIX1"/>
<feature type="domain" description="MADS-box" evidence="7">
    <location>
        <begin position="193"/>
        <end position="253"/>
    </location>
</feature>
<comment type="subcellular location">
    <subcellularLocation>
        <location evidence="1">Nucleus</location>
    </subcellularLocation>
</comment>
<keyword evidence="2" id="KW-0805">Transcription regulation</keyword>
<feature type="compositionally biased region" description="Polar residues" evidence="6">
    <location>
        <begin position="90"/>
        <end position="101"/>
    </location>
</feature>
<organism evidence="8 9">
    <name type="scientific">Malassezia psittaci</name>
    <dbReference type="NCBI Taxonomy" id="1821823"/>
    <lineage>
        <taxon>Eukaryota</taxon>
        <taxon>Fungi</taxon>
        <taxon>Dikarya</taxon>
        <taxon>Basidiomycota</taxon>
        <taxon>Ustilaginomycotina</taxon>
        <taxon>Malasseziomycetes</taxon>
        <taxon>Malasseziales</taxon>
        <taxon>Malasseziaceae</taxon>
        <taxon>Malassezia</taxon>
    </lineage>
</organism>
<feature type="compositionally biased region" description="Acidic residues" evidence="6">
    <location>
        <begin position="302"/>
        <end position="321"/>
    </location>
</feature>
<dbReference type="PANTHER" id="PTHR48019">
    <property type="entry name" value="SERUM RESPONSE FACTOR HOMOLOG"/>
    <property type="match status" value="1"/>
</dbReference>
<dbReference type="GO" id="GO:0046983">
    <property type="term" value="F:protein dimerization activity"/>
    <property type="evidence" value="ECO:0007669"/>
    <property type="project" value="InterPro"/>
</dbReference>
<keyword evidence="4" id="KW-0804">Transcription</keyword>
<reference evidence="8" key="1">
    <citation type="submission" date="2023-02" db="EMBL/GenBank/DDBJ databases">
        <title>Mating type loci evolution in Malassezia.</title>
        <authorList>
            <person name="Coelho M.A."/>
        </authorList>
    </citation>
    <scope>NUCLEOTIDE SEQUENCE</scope>
    <source>
        <strain evidence="8">CBS 14136</strain>
    </source>
</reference>
<dbReference type="SUPFAM" id="SSF55455">
    <property type="entry name" value="SRF-like"/>
    <property type="match status" value="1"/>
</dbReference>
<dbReference type="PROSITE" id="PS50066">
    <property type="entry name" value="MADS_BOX_2"/>
    <property type="match status" value="1"/>
</dbReference>
<evidence type="ECO:0000256" key="4">
    <source>
        <dbReference type="ARBA" id="ARBA00023163"/>
    </source>
</evidence>
<dbReference type="InterPro" id="IPR036879">
    <property type="entry name" value="TF_MADSbox_sf"/>
</dbReference>
<dbReference type="GO" id="GO:0000987">
    <property type="term" value="F:cis-regulatory region sequence-specific DNA binding"/>
    <property type="evidence" value="ECO:0007669"/>
    <property type="project" value="InterPro"/>
</dbReference>
<feature type="region of interest" description="Disordered" evidence="6">
    <location>
        <begin position="271"/>
        <end position="337"/>
    </location>
</feature>
<accession>A0AAF0FIX1</accession>
<sequence>MTDPSSLGSYTTSNVDMNGLLVANCRPDQAGAYPPIYNVPHGTIQLAQGYNTLPGGASWPFSMAPVAASHQNGGNGMQGINHPYGQYTHPISSDPSQSGNANRPMPMHSMPGSSFPLGAQQRSMSSHAMNVPSTPTTSSNAANATQTPSISTDTPRMMKQAGSDEAPDSSESAEGRTQGRKRMPAKGEKDTKTGRRKIKIEFIDDDSRRHITFSKRKAGIMKKAYELATLTGTQVLLLVVSQTGLVYTFTTPKLEAIVKQPEGRNLIQECLNAPGGSQDAMRHGAGAGDNAWNPTESFGREEENDPLEEGEEEEEEEEDVADLSAQADSSLVSQTQSFVTSPISEHHAYASPTGQTPFFHPGWAMPSMTSAQPFDNKQINIKRRRTQPNLSTNTMQASTSHRPSLGELPYAPYPAANLASLPLGRNMSDPPIMPNAFPMYYPTNMPPQDTNTQLGHGETGNTSINTELHMSPRQDPSLHSAQPPPS</sequence>
<proteinExistence type="predicted"/>
<evidence type="ECO:0000259" key="7">
    <source>
        <dbReference type="PROSITE" id="PS50066"/>
    </source>
</evidence>
<dbReference type="GO" id="GO:0045944">
    <property type="term" value="P:positive regulation of transcription by RNA polymerase II"/>
    <property type="evidence" value="ECO:0007669"/>
    <property type="project" value="InterPro"/>
</dbReference>
<feature type="compositionally biased region" description="Low complexity" evidence="6">
    <location>
        <begin position="161"/>
        <end position="172"/>
    </location>
</feature>
<dbReference type="Proteomes" id="UP001214628">
    <property type="component" value="Chromosome 8"/>
</dbReference>
<evidence type="ECO:0000256" key="1">
    <source>
        <dbReference type="ARBA" id="ARBA00004123"/>
    </source>
</evidence>
<dbReference type="PRINTS" id="PR00404">
    <property type="entry name" value="MADSDOMAIN"/>
</dbReference>
<evidence type="ECO:0000256" key="5">
    <source>
        <dbReference type="ARBA" id="ARBA00023242"/>
    </source>
</evidence>
<keyword evidence="5" id="KW-0539">Nucleus</keyword>
<name>A0AAF0FIX1_9BASI</name>
<feature type="region of interest" description="Disordered" evidence="6">
    <location>
        <begin position="380"/>
        <end position="408"/>
    </location>
</feature>
<feature type="region of interest" description="Disordered" evidence="6">
    <location>
        <begin position="446"/>
        <end position="486"/>
    </location>
</feature>
<dbReference type="Pfam" id="PF00319">
    <property type="entry name" value="SRF-TF"/>
    <property type="match status" value="1"/>
</dbReference>
<evidence type="ECO:0000313" key="9">
    <source>
        <dbReference type="Proteomes" id="UP001214628"/>
    </source>
</evidence>
<dbReference type="SMART" id="SM00432">
    <property type="entry name" value="MADS"/>
    <property type="match status" value="1"/>
</dbReference>
<dbReference type="InterPro" id="IPR002100">
    <property type="entry name" value="TF_MADSbox"/>
</dbReference>
<evidence type="ECO:0000256" key="6">
    <source>
        <dbReference type="SAM" id="MobiDB-lite"/>
    </source>
</evidence>
<feature type="compositionally biased region" description="Polar residues" evidence="6">
    <location>
        <begin position="387"/>
        <end position="402"/>
    </location>
</feature>
<feature type="compositionally biased region" description="Low complexity" evidence="6">
    <location>
        <begin position="130"/>
        <end position="149"/>
    </location>
</feature>
<dbReference type="InterPro" id="IPR033897">
    <property type="entry name" value="SRF-like_MADS-box"/>
</dbReference>
<dbReference type="InterPro" id="IPR050142">
    <property type="entry name" value="MADS-box/MEF2_TF"/>
</dbReference>
<feature type="compositionally biased region" description="Polar residues" evidence="6">
    <location>
        <begin position="326"/>
        <end position="337"/>
    </location>
</feature>
<dbReference type="Gene3D" id="3.40.1810.10">
    <property type="entry name" value="Transcription factor, MADS-box"/>
    <property type="match status" value="1"/>
</dbReference>
<dbReference type="FunFam" id="3.40.1810.10:FF:000002">
    <property type="entry name" value="Serum response factor b"/>
    <property type="match status" value="1"/>
</dbReference>
<dbReference type="CDD" id="cd00266">
    <property type="entry name" value="MADS_SRF_like"/>
    <property type="match status" value="1"/>
</dbReference>
<feature type="compositionally biased region" description="Basic and acidic residues" evidence="6">
    <location>
        <begin position="185"/>
        <end position="195"/>
    </location>
</feature>
<feature type="compositionally biased region" description="Polar residues" evidence="6">
    <location>
        <begin position="446"/>
        <end position="468"/>
    </location>
</feature>
<dbReference type="GO" id="GO:0005634">
    <property type="term" value="C:nucleus"/>
    <property type="evidence" value="ECO:0007669"/>
    <property type="project" value="UniProtKB-SubCell"/>
</dbReference>
<feature type="region of interest" description="Disordered" evidence="6">
    <location>
        <begin position="90"/>
        <end position="195"/>
    </location>
</feature>
<gene>
    <name evidence="8" type="primary">MCM1</name>
    <name evidence="8" type="ORF">MPSI1_003960</name>
</gene>
<keyword evidence="3" id="KW-0238">DNA-binding</keyword>
<dbReference type="GO" id="GO:0000981">
    <property type="term" value="F:DNA-binding transcription factor activity, RNA polymerase II-specific"/>
    <property type="evidence" value="ECO:0007669"/>
    <property type="project" value="InterPro"/>
</dbReference>
<evidence type="ECO:0000313" key="8">
    <source>
        <dbReference type="EMBL" id="WFD45278.1"/>
    </source>
</evidence>